<evidence type="ECO:0000313" key="1">
    <source>
        <dbReference type="EMBL" id="CDL41697.1"/>
    </source>
</evidence>
<sequence>MVSPRSRQVIFKSAPPEMLNNKINFTVINDEGNRWGFSTVVN</sequence>
<reference evidence="1 2" key="1">
    <citation type="submission" date="2013-10" db="EMBL/GenBank/DDBJ databases">
        <title>Antibiotic resistance diversity of beta-lactamase producers in the General Hospital Vienna.</title>
        <authorList>
            <person name="Barisic I."/>
            <person name="Mitteregger D."/>
            <person name="Hirschl A.M."/>
            <person name="Noehammer C."/>
            <person name="Wiesinger-Mayr H."/>
        </authorList>
    </citation>
    <scope>NUCLEOTIDE SEQUENCE [LARGE SCALE GENOMIC DNA]</scope>
    <source>
        <strain evidence="1 2">ISC11</strain>
    </source>
</reference>
<proteinExistence type="predicted"/>
<name>A0A7G2IX06_CITFR</name>
<dbReference type="AlphaFoldDB" id="A0A7G2IX06"/>
<dbReference type="Proteomes" id="UP000019194">
    <property type="component" value="Unassembled WGS sequence"/>
</dbReference>
<organism evidence="1 2">
    <name type="scientific">Citrobacter freundii</name>
    <dbReference type="NCBI Taxonomy" id="546"/>
    <lineage>
        <taxon>Bacteria</taxon>
        <taxon>Pseudomonadati</taxon>
        <taxon>Pseudomonadota</taxon>
        <taxon>Gammaproteobacteria</taxon>
        <taxon>Enterobacterales</taxon>
        <taxon>Enterobacteriaceae</taxon>
        <taxon>Citrobacter</taxon>
        <taxon>Citrobacter freundii complex</taxon>
    </lineage>
</organism>
<comment type="caution">
    <text evidence="1">The sequence shown here is derived from an EMBL/GenBank/DDBJ whole genome shotgun (WGS) entry which is preliminary data.</text>
</comment>
<accession>A0A7G2IX06</accession>
<evidence type="ECO:0000313" key="2">
    <source>
        <dbReference type="Proteomes" id="UP000019194"/>
    </source>
</evidence>
<dbReference type="EMBL" id="CBWP010000087">
    <property type="protein sequence ID" value="CDL41697.1"/>
    <property type="molecule type" value="Genomic_DNA"/>
</dbReference>
<protein>
    <submittedName>
        <fullName evidence="1">Uncharacterized protein</fullName>
    </submittedName>
</protein>